<reference evidence="2" key="1">
    <citation type="submission" date="2021-01" db="EMBL/GenBank/DDBJ databases">
        <title>Whole genome shotgun sequence of Virgisporangium ochraceum NBRC 16418.</title>
        <authorList>
            <person name="Komaki H."/>
            <person name="Tamura T."/>
        </authorList>
    </citation>
    <scope>NUCLEOTIDE SEQUENCE</scope>
    <source>
        <strain evidence="2">NBRC 16418</strain>
    </source>
</reference>
<dbReference type="Proteomes" id="UP000635606">
    <property type="component" value="Unassembled WGS sequence"/>
</dbReference>
<evidence type="ECO:0000313" key="2">
    <source>
        <dbReference type="EMBL" id="GIJ71366.1"/>
    </source>
</evidence>
<dbReference type="RefSeq" id="WP_203931244.1">
    <property type="nucleotide sequence ID" value="NZ_BOPH01000088.1"/>
</dbReference>
<sequence length="293" mass="31385">MAAARRRRLITVLCSLLVFAGLLQPARPAAAVPPDGFLLTNTALWGIHGTTVLRTAARDGEPSAYFAAAGATVQAAGFVAPQGINDITVSYWWEVRCYDADSRLVRVTTAKTAATLRGDPQLAVDPTYLAPPTLVPSATLTIPITCAGKRANDTSIVFYVSYGTRQGARNDFLTLVAPADLPGPDLPDPASVAIVTLWRVVQPVELTDIKSNRYTYRLGPGNIGKYFYPTREQAEALARMYTDAGIGGPYTVTSASIVEGRLAEAEAVTIAGEGRAFFLSERLVALIGRVRIW</sequence>
<keyword evidence="1" id="KW-0732">Signal</keyword>
<dbReference type="AlphaFoldDB" id="A0A8J4EE55"/>
<accession>A0A8J4EE55</accession>
<dbReference type="EMBL" id="BOPH01000088">
    <property type="protein sequence ID" value="GIJ71366.1"/>
    <property type="molecule type" value="Genomic_DNA"/>
</dbReference>
<feature type="chain" id="PRO_5035234905" evidence="1">
    <location>
        <begin position="32"/>
        <end position="293"/>
    </location>
</feature>
<name>A0A8J4EE55_9ACTN</name>
<feature type="signal peptide" evidence="1">
    <location>
        <begin position="1"/>
        <end position="31"/>
    </location>
</feature>
<keyword evidence="3" id="KW-1185">Reference proteome</keyword>
<comment type="caution">
    <text evidence="2">The sequence shown here is derived from an EMBL/GenBank/DDBJ whole genome shotgun (WGS) entry which is preliminary data.</text>
</comment>
<organism evidence="2 3">
    <name type="scientific">Virgisporangium ochraceum</name>
    <dbReference type="NCBI Taxonomy" id="65505"/>
    <lineage>
        <taxon>Bacteria</taxon>
        <taxon>Bacillati</taxon>
        <taxon>Actinomycetota</taxon>
        <taxon>Actinomycetes</taxon>
        <taxon>Micromonosporales</taxon>
        <taxon>Micromonosporaceae</taxon>
        <taxon>Virgisporangium</taxon>
    </lineage>
</organism>
<evidence type="ECO:0000313" key="3">
    <source>
        <dbReference type="Proteomes" id="UP000635606"/>
    </source>
</evidence>
<gene>
    <name evidence="2" type="ORF">Voc01_062830</name>
</gene>
<proteinExistence type="predicted"/>
<protein>
    <submittedName>
        <fullName evidence="2">Uncharacterized protein</fullName>
    </submittedName>
</protein>
<evidence type="ECO:0000256" key="1">
    <source>
        <dbReference type="SAM" id="SignalP"/>
    </source>
</evidence>